<sequence length="102" mass="10871">MDADLDRILRGSNHAETAAGHVHDARGRLGSIELAADMFGLTAGATSAHGIMSRAHERYARELDGHHRSVTWIRENTSGTAVGLDLGDVDGAASVRRTQPPM</sequence>
<evidence type="ECO:0000313" key="1">
    <source>
        <dbReference type="EMBL" id="GAA5066934.1"/>
    </source>
</evidence>
<dbReference type="Pfam" id="PF10817">
    <property type="entry name" value="DUF2563"/>
    <property type="match status" value="1"/>
</dbReference>
<comment type="caution">
    <text evidence="1">The sequence shown here is derived from an EMBL/GenBank/DDBJ whole genome shotgun (WGS) entry which is preliminary data.</text>
</comment>
<proteinExistence type="predicted"/>
<dbReference type="InterPro" id="IPR022534">
    <property type="entry name" value="DUF2563"/>
</dbReference>
<gene>
    <name evidence="1" type="ORF">GCM10023318_55620</name>
</gene>
<keyword evidence="2" id="KW-1185">Reference proteome</keyword>
<reference evidence="2" key="1">
    <citation type="journal article" date="2019" name="Int. J. Syst. Evol. Microbiol.">
        <title>The Global Catalogue of Microorganisms (GCM) 10K type strain sequencing project: providing services to taxonomists for standard genome sequencing and annotation.</title>
        <authorList>
            <consortium name="The Broad Institute Genomics Platform"/>
            <consortium name="The Broad Institute Genome Sequencing Center for Infectious Disease"/>
            <person name="Wu L."/>
            <person name="Ma J."/>
        </authorList>
    </citation>
    <scope>NUCLEOTIDE SEQUENCE [LARGE SCALE GENOMIC DNA]</scope>
    <source>
        <strain evidence="2">JCM 18298</strain>
    </source>
</reference>
<evidence type="ECO:0000313" key="2">
    <source>
        <dbReference type="Proteomes" id="UP001500603"/>
    </source>
</evidence>
<dbReference type="RefSeq" id="WP_345499142.1">
    <property type="nucleotide sequence ID" value="NZ_BAABJM010000007.1"/>
</dbReference>
<organism evidence="1 2">
    <name type="scientific">Nocardia callitridis</name>
    <dbReference type="NCBI Taxonomy" id="648753"/>
    <lineage>
        <taxon>Bacteria</taxon>
        <taxon>Bacillati</taxon>
        <taxon>Actinomycetota</taxon>
        <taxon>Actinomycetes</taxon>
        <taxon>Mycobacteriales</taxon>
        <taxon>Nocardiaceae</taxon>
        <taxon>Nocardia</taxon>
    </lineage>
</organism>
<accession>A0ABP9KYW0</accession>
<dbReference type="EMBL" id="BAABJM010000007">
    <property type="protein sequence ID" value="GAA5066934.1"/>
    <property type="molecule type" value="Genomic_DNA"/>
</dbReference>
<protein>
    <submittedName>
        <fullName evidence="1">Uncharacterized protein</fullName>
    </submittedName>
</protein>
<dbReference type="Proteomes" id="UP001500603">
    <property type="component" value="Unassembled WGS sequence"/>
</dbReference>
<name>A0ABP9KYW0_9NOCA</name>